<dbReference type="PROSITE" id="PS50114">
    <property type="entry name" value="GATA_ZN_FINGER_2"/>
    <property type="match status" value="2"/>
</dbReference>
<dbReference type="AlphaFoldDB" id="A0A8D9BV61"/>
<feature type="region of interest" description="Disordered" evidence="10">
    <location>
        <begin position="1"/>
        <end position="28"/>
    </location>
</feature>
<dbReference type="InterPro" id="IPR013088">
    <property type="entry name" value="Znf_NHR/GATA"/>
</dbReference>
<keyword evidence="4" id="KW-0862">Zinc</keyword>
<reference evidence="12" key="1">
    <citation type="submission" date="2021-05" db="EMBL/GenBank/DDBJ databases">
        <authorList>
            <person name="Alioto T."/>
            <person name="Alioto T."/>
            <person name="Gomez Garrido J."/>
        </authorList>
    </citation>
    <scope>NUCLEOTIDE SEQUENCE</scope>
</reference>
<feature type="region of interest" description="Disordered" evidence="10">
    <location>
        <begin position="231"/>
        <end position="345"/>
    </location>
</feature>
<dbReference type="SUPFAM" id="SSF57716">
    <property type="entry name" value="Glucocorticoid receptor-like (DNA-binding domain)"/>
    <property type="match status" value="2"/>
</dbReference>
<feature type="region of interest" description="Disordered" evidence="10">
    <location>
        <begin position="559"/>
        <end position="597"/>
    </location>
</feature>
<dbReference type="FunFam" id="3.30.50.10:FF:000032">
    <property type="entry name" value="Transcription factor GATA-3"/>
    <property type="match status" value="1"/>
</dbReference>
<evidence type="ECO:0000256" key="6">
    <source>
        <dbReference type="ARBA" id="ARBA00023125"/>
    </source>
</evidence>
<dbReference type="GO" id="GO:0000978">
    <property type="term" value="F:RNA polymerase II cis-regulatory region sequence-specific DNA binding"/>
    <property type="evidence" value="ECO:0007669"/>
    <property type="project" value="TreeGrafter"/>
</dbReference>
<keyword evidence="8" id="KW-0539">Nucleus</keyword>
<keyword evidence="7" id="KW-0804">Transcription</keyword>
<dbReference type="Pfam" id="PF00320">
    <property type="entry name" value="GATA"/>
    <property type="match status" value="2"/>
</dbReference>
<name>A0A8D9BV61_9HEMI</name>
<keyword evidence="6" id="KW-0238">DNA-binding</keyword>
<evidence type="ECO:0000313" key="12">
    <source>
        <dbReference type="EMBL" id="CAG6789277.1"/>
    </source>
</evidence>
<feature type="region of interest" description="Disordered" evidence="10">
    <location>
        <begin position="42"/>
        <end position="83"/>
    </location>
</feature>
<dbReference type="PROSITE" id="PS00344">
    <property type="entry name" value="GATA_ZN_FINGER_1"/>
    <property type="match status" value="2"/>
</dbReference>
<dbReference type="GO" id="GO:0005634">
    <property type="term" value="C:nucleus"/>
    <property type="evidence" value="ECO:0007669"/>
    <property type="project" value="UniProtKB-SubCell"/>
</dbReference>
<sequence length="637" mass="69376">MEESSGKTSVIRPIRGSSAEKYPAAEATTASTDVAIENTTVAHQHHHIHHHKPPYLSHHHHTQHYPDKTSDDERETKISSNENTRHAAISETVVENLSLNNNNTGGKGRETSTCYIIHRNGDLNNLTNEQKEYLKQNAELYKTYDGNGNDTEHAHNGSELIQYVQTLNKRTVDGEINNNSNINNNLIEDDFADHKKYSRPLSSGAFLGNSSGTVAAGGFEIKYETVEPAGDLQQHSGTPGITYATLESVGNGSTPPHPHHHHHSAGGTLVSTSSGDYQHHLSSPIVSTFTNQSSRGHASPATAAPSPYSQYLPSYSTSSSRLETSAGGSASQNGPSVYYDSTPSTSPNTALQLYQANLSGTSTAGNSGLSSKYQQQYSISTNDQLYPTISNGNLNLNKTALDNYNWPSSLEYNPNGSSSQSAGSAGNIMYSTDGTGYFYNGAGWQQEFDPNLIMNMDIKECVNCAANSTPLWRRDGTGHHLCNACGLYNKINGVNRPPVRTSQKNKQLQQTGNKRSGISCANCGTNSTTLWRRNNNGEPVCNACGLYYKLHNVNRPASMKKEGIQTRKRKPKNPGTSISPDLLKTSDNHSSKLHGHLSDKMLLPPMTFTGEALVNSSDHYITHHQPSIVLLNRQIAR</sequence>
<feature type="compositionally biased region" description="Low complexity" evidence="10">
    <location>
        <begin position="298"/>
        <end position="320"/>
    </location>
</feature>
<evidence type="ECO:0000256" key="3">
    <source>
        <dbReference type="ARBA" id="ARBA00022771"/>
    </source>
</evidence>
<dbReference type="EMBL" id="HBUF01664242">
    <property type="protein sequence ID" value="CAG6789277.1"/>
    <property type="molecule type" value="Transcribed_RNA"/>
</dbReference>
<feature type="compositionally biased region" description="Polar residues" evidence="10">
    <location>
        <begin position="321"/>
        <end position="345"/>
    </location>
</feature>
<dbReference type="Gene3D" id="3.30.50.10">
    <property type="entry name" value="Erythroid Transcription Factor GATA-1, subunit A"/>
    <property type="match status" value="2"/>
</dbReference>
<evidence type="ECO:0000256" key="5">
    <source>
        <dbReference type="ARBA" id="ARBA00023015"/>
    </source>
</evidence>
<dbReference type="GO" id="GO:0045944">
    <property type="term" value="P:positive regulation of transcription by RNA polymerase II"/>
    <property type="evidence" value="ECO:0007669"/>
    <property type="project" value="TreeGrafter"/>
</dbReference>
<feature type="domain" description="GATA-type" evidence="11">
    <location>
        <begin position="455"/>
        <end position="497"/>
    </location>
</feature>
<dbReference type="GO" id="GO:0008270">
    <property type="term" value="F:zinc ion binding"/>
    <property type="evidence" value="ECO:0007669"/>
    <property type="project" value="UniProtKB-KW"/>
</dbReference>
<accession>A0A8D9BV61</accession>
<dbReference type="GO" id="GO:0000122">
    <property type="term" value="P:negative regulation of transcription by RNA polymerase II"/>
    <property type="evidence" value="ECO:0007669"/>
    <property type="project" value="TreeGrafter"/>
</dbReference>
<dbReference type="PRINTS" id="PR00619">
    <property type="entry name" value="GATAZNFINGER"/>
</dbReference>
<dbReference type="GO" id="GO:0000981">
    <property type="term" value="F:DNA-binding transcription factor activity, RNA polymerase II-specific"/>
    <property type="evidence" value="ECO:0007669"/>
    <property type="project" value="TreeGrafter"/>
</dbReference>
<dbReference type="InterPro" id="IPR039355">
    <property type="entry name" value="Transcription_factor_GATA"/>
</dbReference>
<keyword evidence="2" id="KW-0479">Metal-binding</keyword>
<evidence type="ECO:0000256" key="8">
    <source>
        <dbReference type="ARBA" id="ARBA00023242"/>
    </source>
</evidence>
<dbReference type="GO" id="GO:0045165">
    <property type="term" value="P:cell fate commitment"/>
    <property type="evidence" value="ECO:0007669"/>
    <property type="project" value="TreeGrafter"/>
</dbReference>
<dbReference type="InterPro" id="IPR000679">
    <property type="entry name" value="Znf_GATA"/>
</dbReference>
<dbReference type="PANTHER" id="PTHR10071:SF337">
    <property type="entry name" value="GATA-BINDING FACTOR A"/>
    <property type="match status" value="1"/>
</dbReference>
<evidence type="ECO:0000256" key="1">
    <source>
        <dbReference type="ARBA" id="ARBA00004123"/>
    </source>
</evidence>
<dbReference type="CDD" id="cd00202">
    <property type="entry name" value="ZnF_GATA"/>
    <property type="match status" value="2"/>
</dbReference>
<feature type="domain" description="GATA-type" evidence="11">
    <location>
        <begin position="514"/>
        <end position="567"/>
    </location>
</feature>
<organism evidence="12">
    <name type="scientific">Cacopsylla melanoneura</name>
    <dbReference type="NCBI Taxonomy" id="428564"/>
    <lineage>
        <taxon>Eukaryota</taxon>
        <taxon>Metazoa</taxon>
        <taxon>Ecdysozoa</taxon>
        <taxon>Arthropoda</taxon>
        <taxon>Hexapoda</taxon>
        <taxon>Insecta</taxon>
        <taxon>Pterygota</taxon>
        <taxon>Neoptera</taxon>
        <taxon>Paraneoptera</taxon>
        <taxon>Hemiptera</taxon>
        <taxon>Sternorrhyncha</taxon>
        <taxon>Psylloidea</taxon>
        <taxon>Psyllidae</taxon>
        <taxon>Psyllinae</taxon>
        <taxon>Cacopsylla</taxon>
    </lineage>
</organism>
<evidence type="ECO:0000256" key="4">
    <source>
        <dbReference type="ARBA" id="ARBA00022833"/>
    </source>
</evidence>
<feature type="compositionally biased region" description="Basic and acidic residues" evidence="10">
    <location>
        <begin position="64"/>
        <end position="77"/>
    </location>
</feature>
<dbReference type="SMART" id="SM00401">
    <property type="entry name" value="ZnF_GATA"/>
    <property type="match status" value="2"/>
</dbReference>
<evidence type="ECO:0000256" key="7">
    <source>
        <dbReference type="ARBA" id="ARBA00023163"/>
    </source>
</evidence>
<evidence type="ECO:0000256" key="2">
    <source>
        <dbReference type="ARBA" id="ARBA00022723"/>
    </source>
</evidence>
<keyword evidence="5" id="KW-0805">Transcription regulation</keyword>
<feature type="compositionally biased region" description="Polar residues" evidence="10">
    <location>
        <begin position="269"/>
        <end position="296"/>
    </location>
</feature>
<dbReference type="PANTHER" id="PTHR10071">
    <property type="entry name" value="TRANSCRIPTION FACTOR GATA FAMILY MEMBER"/>
    <property type="match status" value="1"/>
</dbReference>
<feature type="compositionally biased region" description="Basic residues" evidence="10">
    <location>
        <begin position="43"/>
        <end position="63"/>
    </location>
</feature>
<evidence type="ECO:0000256" key="10">
    <source>
        <dbReference type="SAM" id="MobiDB-lite"/>
    </source>
</evidence>
<keyword evidence="3 9" id="KW-0863">Zinc-finger</keyword>
<comment type="subcellular location">
    <subcellularLocation>
        <location evidence="1">Nucleus</location>
    </subcellularLocation>
</comment>
<protein>
    <submittedName>
        <fullName evidence="12">GATA-binding factor A</fullName>
    </submittedName>
</protein>
<evidence type="ECO:0000256" key="9">
    <source>
        <dbReference type="PROSITE-ProRule" id="PRU00094"/>
    </source>
</evidence>
<proteinExistence type="predicted"/>
<dbReference type="EMBL" id="HBUF01664241">
    <property type="protein sequence ID" value="CAG6789276.1"/>
    <property type="molecule type" value="Transcribed_RNA"/>
</dbReference>
<evidence type="ECO:0000259" key="11">
    <source>
        <dbReference type="PROSITE" id="PS50114"/>
    </source>
</evidence>